<keyword evidence="1" id="KW-1133">Transmembrane helix</keyword>
<feature type="transmembrane region" description="Helical" evidence="1">
    <location>
        <begin position="135"/>
        <end position="154"/>
    </location>
</feature>
<comment type="caution">
    <text evidence="2">The sequence shown here is derived from an EMBL/GenBank/DDBJ whole genome shotgun (WGS) entry which is preliminary data.</text>
</comment>
<keyword evidence="2" id="KW-0378">Hydrolase</keyword>
<keyword evidence="2" id="KW-0645">Protease</keyword>
<keyword evidence="2" id="KW-0482">Metalloprotease</keyword>
<feature type="transmembrane region" description="Helical" evidence="1">
    <location>
        <begin position="318"/>
        <end position="339"/>
    </location>
</feature>
<organism evidence="2 3">
    <name type="scientific">Chryseobacterium defluvii</name>
    <dbReference type="NCBI Taxonomy" id="160396"/>
    <lineage>
        <taxon>Bacteria</taxon>
        <taxon>Pseudomonadati</taxon>
        <taxon>Bacteroidota</taxon>
        <taxon>Flavobacteriia</taxon>
        <taxon>Flavobacteriales</taxon>
        <taxon>Weeksellaceae</taxon>
        <taxon>Chryseobacterium group</taxon>
        <taxon>Chryseobacterium</taxon>
    </lineage>
</organism>
<evidence type="ECO:0000313" key="2">
    <source>
        <dbReference type="EMBL" id="MBB4806051.1"/>
    </source>
</evidence>
<feature type="transmembrane region" description="Helical" evidence="1">
    <location>
        <begin position="255"/>
        <end position="273"/>
    </location>
</feature>
<proteinExistence type="predicted"/>
<evidence type="ECO:0000313" key="3">
    <source>
        <dbReference type="Proteomes" id="UP000592180"/>
    </source>
</evidence>
<feature type="transmembrane region" description="Helical" evidence="1">
    <location>
        <begin position="225"/>
        <end position="249"/>
    </location>
</feature>
<keyword evidence="3" id="KW-1185">Reference proteome</keyword>
<reference evidence="2 3" key="1">
    <citation type="submission" date="2020-08" db="EMBL/GenBank/DDBJ databases">
        <title>Functional genomics of gut bacteria from endangered species of beetles.</title>
        <authorList>
            <person name="Carlos-Shanley C."/>
        </authorList>
    </citation>
    <scope>NUCLEOTIDE SEQUENCE [LARGE SCALE GENOMIC DNA]</scope>
    <source>
        <strain evidence="2 3">S00151</strain>
    </source>
</reference>
<keyword evidence="1" id="KW-0812">Transmembrane</keyword>
<dbReference type="GO" id="GO:0008237">
    <property type="term" value="F:metallopeptidase activity"/>
    <property type="evidence" value="ECO:0007669"/>
    <property type="project" value="UniProtKB-KW"/>
</dbReference>
<dbReference type="EMBL" id="JACHLE010000001">
    <property type="protein sequence ID" value="MBB4806051.1"/>
    <property type="molecule type" value="Genomic_DNA"/>
</dbReference>
<dbReference type="AlphaFoldDB" id="A0A840K9A7"/>
<name>A0A840K9A7_9FLAO</name>
<keyword evidence="1" id="KW-0472">Membrane</keyword>
<protein>
    <submittedName>
        <fullName evidence="2">Putative peptide zinc metalloprotease protein</fullName>
    </submittedName>
</protein>
<feature type="transmembrane region" description="Helical" evidence="1">
    <location>
        <begin position="166"/>
        <end position="183"/>
    </location>
</feature>
<gene>
    <name evidence="2" type="ORF">HNP38_001323</name>
</gene>
<accession>A0A840K9A7</accession>
<evidence type="ECO:0000256" key="1">
    <source>
        <dbReference type="SAM" id="Phobius"/>
    </source>
</evidence>
<feature type="transmembrane region" description="Helical" evidence="1">
    <location>
        <begin position="369"/>
        <end position="389"/>
    </location>
</feature>
<sequence length="395" mass="46728">MLEEKTNNRIPELSDNLHFNKLSENDYILSNSDHRHYVKINTEVYHLLSLINGKKCIEEITDEYNKSYNAALDAEKVYLLLYEKLVVYGILKGHNEKIKEYEKPSYLTLSFIIINEKLLSRIVKKFYFLFHKKKAFYILFFCLLVMSVILYFNFDLYKSFQLNQSLIYFFMIMTISVTFHEIGHATSASFFGAKHGGIGGGFYLLTPVYFADVTDIWRLNKTQRIVVNLSGMYFELVICTLFSIISLIFNNYTLLIISVIVCLKTLFNLNPFLRSDGYWVVSDLTNKPNLLYHSSEKLKDIFRLIFKGKKTQWKRTDYILLLYGMISYSFIIFFLYYVLIKNPNSIIHFPENLYGFFENLFKKDSHISLVQYGELIVPIMFFLLLYRFIKSLLKR</sequence>
<dbReference type="RefSeq" id="WP_184186319.1">
    <property type="nucleotide sequence ID" value="NZ_JACHLE010000001.1"/>
</dbReference>
<dbReference type="GO" id="GO:0006508">
    <property type="term" value="P:proteolysis"/>
    <property type="evidence" value="ECO:0007669"/>
    <property type="project" value="UniProtKB-KW"/>
</dbReference>
<dbReference type="Proteomes" id="UP000592180">
    <property type="component" value="Unassembled WGS sequence"/>
</dbReference>